<protein>
    <recommendedName>
        <fullName evidence="5">Cytochrome P450</fullName>
    </recommendedName>
</protein>
<keyword evidence="3" id="KW-0503">Monooxygenase</keyword>
<name>A0AA97NNN7_PYRO3</name>
<dbReference type="Gene3D" id="1.10.630.10">
    <property type="entry name" value="Cytochrome P450"/>
    <property type="match status" value="1"/>
</dbReference>
<proteinExistence type="inferred from homology"/>
<dbReference type="Proteomes" id="UP000011086">
    <property type="component" value="Unassembled WGS sequence"/>
</dbReference>
<evidence type="ECO:0000256" key="1">
    <source>
        <dbReference type="ARBA" id="ARBA00022723"/>
    </source>
</evidence>
<keyword evidence="1 3" id="KW-0479">Metal-binding</keyword>
<dbReference type="Pfam" id="PF00067">
    <property type="entry name" value="p450"/>
    <property type="match status" value="1"/>
</dbReference>
<keyword evidence="3" id="KW-0560">Oxidoreductase</keyword>
<dbReference type="InterPro" id="IPR036396">
    <property type="entry name" value="Cyt_P450_sf"/>
</dbReference>
<accession>A0AA97NNN7</accession>
<dbReference type="AlphaFoldDB" id="A0AA97NNN7"/>
<sequence length="101" mass="11184">MFSGYPTIFAEPYEFRPEGWLEGQVISAMKQAYVPFSKGSRACLGSIGVDVHFTIHGRSPPVRDAIMLQRVLRVGQTGELANITQRPCCQIIGRSSKEQLA</sequence>
<keyword evidence="3" id="KW-0349">Heme</keyword>
<dbReference type="SUPFAM" id="SSF48264">
    <property type="entry name" value="Cytochrome P450"/>
    <property type="match status" value="1"/>
</dbReference>
<dbReference type="PROSITE" id="PS00086">
    <property type="entry name" value="CYTOCHROME_P450"/>
    <property type="match status" value="1"/>
</dbReference>
<gene>
    <name evidence="4" type="ORF">OOU_Y34scaffold00941g1</name>
</gene>
<dbReference type="GO" id="GO:0005506">
    <property type="term" value="F:iron ion binding"/>
    <property type="evidence" value="ECO:0007669"/>
    <property type="project" value="InterPro"/>
</dbReference>
<dbReference type="EMBL" id="JH793078">
    <property type="protein sequence ID" value="ELQ33449.1"/>
    <property type="molecule type" value="Genomic_DNA"/>
</dbReference>
<comment type="similarity">
    <text evidence="3">Belongs to the cytochrome P450 family.</text>
</comment>
<evidence type="ECO:0000256" key="3">
    <source>
        <dbReference type="RuleBase" id="RU000461"/>
    </source>
</evidence>
<evidence type="ECO:0000256" key="2">
    <source>
        <dbReference type="ARBA" id="ARBA00023004"/>
    </source>
</evidence>
<dbReference type="GO" id="GO:0004497">
    <property type="term" value="F:monooxygenase activity"/>
    <property type="evidence" value="ECO:0007669"/>
    <property type="project" value="UniProtKB-KW"/>
</dbReference>
<dbReference type="GO" id="GO:0020037">
    <property type="term" value="F:heme binding"/>
    <property type="evidence" value="ECO:0007669"/>
    <property type="project" value="InterPro"/>
</dbReference>
<organism evidence="4">
    <name type="scientific">Pyricularia oryzae (strain Y34)</name>
    <name type="common">Rice blast fungus</name>
    <name type="synonym">Magnaporthe oryzae</name>
    <dbReference type="NCBI Taxonomy" id="1143189"/>
    <lineage>
        <taxon>Eukaryota</taxon>
        <taxon>Fungi</taxon>
        <taxon>Dikarya</taxon>
        <taxon>Ascomycota</taxon>
        <taxon>Pezizomycotina</taxon>
        <taxon>Sordariomycetes</taxon>
        <taxon>Sordariomycetidae</taxon>
        <taxon>Magnaporthales</taxon>
        <taxon>Pyriculariaceae</taxon>
        <taxon>Pyricularia</taxon>
    </lineage>
</organism>
<reference evidence="4" key="1">
    <citation type="journal article" date="2012" name="PLoS Genet.">
        <title>Comparative analysis of the genomes of two field isolates of the rice blast fungus Magnaporthe oryzae.</title>
        <authorList>
            <person name="Xue M."/>
            <person name="Yang J."/>
            <person name="Li Z."/>
            <person name="Hu S."/>
            <person name="Yao N."/>
            <person name="Dean R.A."/>
            <person name="Zhao W."/>
            <person name="Shen M."/>
            <person name="Zhang H."/>
            <person name="Li C."/>
            <person name="Liu L."/>
            <person name="Cao L."/>
            <person name="Xu X."/>
            <person name="Xing Y."/>
            <person name="Hsiang T."/>
            <person name="Zhang Z."/>
            <person name="Xu J.R."/>
            <person name="Peng Y.L."/>
        </authorList>
    </citation>
    <scope>NUCLEOTIDE SEQUENCE</scope>
    <source>
        <strain evidence="4">Y34</strain>
    </source>
</reference>
<dbReference type="InterPro" id="IPR017972">
    <property type="entry name" value="Cyt_P450_CS"/>
</dbReference>
<keyword evidence="2 3" id="KW-0408">Iron</keyword>
<dbReference type="GO" id="GO:0016705">
    <property type="term" value="F:oxidoreductase activity, acting on paired donors, with incorporation or reduction of molecular oxygen"/>
    <property type="evidence" value="ECO:0007669"/>
    <property type="project" value="InterPro"/>
</dbReference>
<evidence type="ECO:0000313" key="4">
    <source>
        <dbReference type="EMBL" id="ELQ33449.1"/>
    </source>
</evidence>
<dbReference type="InterPro" id="IPR001128">
    <property type="entry name" value="Cyt_P450"/>
</dbReference>
<evidence type="ECO:0008006" key="5">
    <source>
        <dbReference type="Google" id="ProtNLM"/>
    </source>
</evidence>